<evidence type="ECO:0000256" key="8">
    <source>
        <dbReference type="SAM" id="Phobius"/>
    </source>
</evidence>
<dbReference type="InterPro" id="IPR036034">
    <property type="entry name" value="PDZ_sf"/>
</dbReference>
<evidence type="ECO:0000259" key="9">
    <source>
        <dbReference type="PROSITE" id="PS50109"/>
    </source>
</evidence>
<dbReference type="PROSITE" id="PS50109">
    <property type="entry name" value="HIS_KIN"/>
    <property type="match status" value="1"/>
</dbReference>
<feature type="transmembrane region" description="Helical" evidence="8">
    <location>
        <begin position="172"/>
        <end position="193"/>
    </location>
</feature>
<keyword evidence="5 10" id="KW-0418">Kinase</keyword>
<dbReference type="Gene3D" id="2.30.42.10">
    <property type="match status" value="1"/>
</dbReference>
<dbReference type="GO" id="GO:0016020">
    <property type="term" value="C:membrane"/>
    <property type="evidence" value="ECO:0007669"/>
    <property type="project" value="InterPro"/>
</dbReference>
<evidence type="ECO:0000256" key="6">
    <source>
        <dbReference type="ARBA" id="ARBA00022840"/>
    </source>
</evidence>
<evidence type="ECO:0000256" key="4">
    <source>
        <dbReference type="ARBA" id="ARBA00022741"/>
    </source>
</evidence>
<dbReference type="RefSeq" id="WP_110047123.1">
    <property type="nucleotide sequence ID" value="NZ_CP054612.1"/>
</dbReference>
<dbReference type="Pfam" id="PF07730">
    <property type="entry name" value="HisKA_3"/>
    <property type="match status" value="1"/>
</dbReference>
<dbReference type="PANTHER" id="PTHR24421">
    <property type="entry name" value="NITRATE/NITRITE SENSOR PROTEIN NARX-RELATED"/>
    <property type="match status" value="1"/>
</dbReference>
<dbReference type="Pfam" id="PF02518">
    <property type="entry name" value="HATPase_c"/>
    <property type="match status" value="1"/>
</dbReference>
<accession>A0A2V2YK28</accession>
<dbReference type="SMART" id="SM00387">
    <property type="entry name" value="HATPase_c"/>
    <property type="match status" value="1"/>
</dbReference>
<dbReference type="Pfam" id="PF17820">
    <property type="entry name" value="PDZ_6"/>
    <property type="match status" value="1"/>
</dbReference>
<evidence type="ECO:0000256" key="2">
    <source>
        <dbReference type="ARBA" id="ARBA00012438"/>
    </source>
</evidence>
<feature type="transmembrane region" description="Helical" evidence="8">
    <location>
        <begin position="142"/>
        <end position="160"/>
    </location>
</feature>
<feature type="transmembrane region" description="Helical" evidence="8">
    <location>
        <begin position="205"/>
        <end position="228"/>
    </location>
</feature>
<dbReference type="InterPro" id="IPR041489">
    <property type="entry name" value="PDZ_6"/>
</dbReference>
<dbReference type="Proteomes" id="UP000246635">
    <property type="component" value="Unassembled WGS sequence"/>
</dbReference>
<evidence type="ECO:0000256" key="7">
    <source>
        <dbReference type="ARBA" id="ARBA00023012"/>
    </source>
</evidence>
<dbReference type="AlphaFoldDB" id="A0A2V2YK28"/>
<feature type="transmembrane region" description="Helical" evidence="8">
    <location>
        <begin position="240"/>
        <end position="261"/>
    </location>
</feature>
<evidence type="ECO:0000256" key="5">
    <source>
        <dbReference type="ARBA" id="ARBA00022777"/>
    </source>
</evidence>
<dbReference type="PANTHER" id="PTHR24421:SF60">
    <property type="entry name" value="SENSOR HISTIDINE KINASE COMP"/>
    <property type="match status" value="1"/>
</dbReference>
<feature type="transmembrane region" description="Helical" evidence="8">
    <location>
        <begin position="366"/>
        <end position="386"/>
    </location>
</feature>
<gene>
    <name evidence="10" type="ORF">DFQ01_13654</name>
</gene>
<dbReference type="EC" id="2.7.13.3" evidence="2"/>
<dbReference type="InterPro" id="IPR050482">
    <property type="entry name" value="Sensor_HK_TwoCompSys"/>
</dbReference>
<comment type="caution">
    <text evidence="10">The sequence shown here is derived from an EMBL/GenBank/DDBJ whole genome shotgun (WGS) entry which is preliminary data.</text>
</comment>
<evidence type="ECO:0000313" key="10">
    <source>
        <dbReference type="EMBL" id="PWV92108.1"/>
    </source>
</evidence>
<feature type="transmembrane region" description="Helical" evidence="8">
    <location>
        <begin position="301"/>
        <end position="323"/>
    </location>
</feature>
<evidence type="ECO:0000256" key="1">
    <source>
        <dbReference type="ARBA" id="ARBA00000085"/>
    </source>
</evidence>
<protein>
    <recommendedName>
        <fullName evidence="2">histidine kinase</fullName>
        <ecNumber evidence="2">2.7.13.3</ecNumber>
    </recommendedName>
</protein>
<feature type="transmembrane region" description="Helical" evidence="8">
    <location>
        <begin position="117"/>
        <end position="135"/>
    </location>
</feature>
<keyword evidence="8" id="KW-1133">Transmembrane helix</keyword>
<sequence>MTNRKNRSWIVLFIMLILAGWFTILQFTVPYIGIDSKLSNGKWIVTYTDPESWGAKAGIRVGDIITKVDSLPLDKESLTKFYGILSARSVEVIRNGQEMRFDFTDFHKQPVSFNQTVIPMASFILLFAFSSFIVYKKPDDRSAFLLILFLMSVAIGYLAAGGNARADVFSGVIMKLMLTFAPVFFLHFLRYYFSKLGIHVIHQAAIYASYVLVSVWNLFILIQVYNVFSFLQAPSSTSRVALAVFIAGMAIALLVQVRMYIRYRNTTHQALLKYMMLGNIGSFLPLILFVGLPFLLNSDNIINPGVACSFLLLLPLTYLYLVASNQLLDIEFIVSRLRYFCLIGLLPTLLISIGIGLAFAERGIHTLQWMQVILVVYVSTVLTFYLKEVLDRKFRNKVIKGVHQFEKSLESFSHRVASVMKVSDLELCLMDELFGLLPIQSVGFIDRDLEGNVITLKRSRGDIPLELLLPQLQCGLLRMSAGDSIKTKYGNCYMIGQGQGTQHLVWISDKENHMEYNHDEKVWLRTIITYAGFVHQNLQLIEGLVQDLDSKKGEKTPPWVLRLLFRLSEKERRKLASDLHDSALQDQLLWYRKLEAITNDDAMLPQATRASLGDIREGLLDVIHQIRETCNELRPPFLKEMGAIEAIENLCTHAQLNANYTITFNHQDFRMEMDDEYVLTLYRITQELLRNGMKHSKATHVDLSLHYEQQCVRYCYRDNGIGMEMDRLQSSFQHMGLSGIRERVSGLEGETYYRTAPGEGLEVEIILPLPDEESCEYQTGKEESA</sequence>
<feature type="transmembrane region" description="Helical" evidence="8">
    <location>
        <begin position="273"/>
        <end position="295"/>
    </location>
</feature>
<feature type="transmembrane region" description="Helical" evidence="8">
    <location>
        <begin position="9"/>
        <end position="33"/>
    </location>
</feature>
<keyword evidence="3" id="KW-0808">Transferase</keyword>
<dbReference type="EMBL" id="QGTQ01000036">
    <property type="protein sequence ID" value="PWV92108.1"/>
    <property type="molecule type" value="Genomic_DNA"/>
</dbReference>
<dbReference type="Gene3D" id="3.30.565.10">
    <property type="entry name" value="Histidine kinase-like ATPase, C-terminal domain"/>
    <property type="match status" value="1"/>
</dbReference>
<dbReference type="GO" id="GO:0005524">
    <property type="term" value="F:ATP binding"/>
    <property type="evidence" value="ECO:0007669"/>
    <property type="project" value="UniProtKB-KW"/>
</dbReference>
<keyword evidence="11" id="KW-1185">Reference proteome</keyword>
<dbReference type="InterPro" id="IPR003594">
    <property type="entry name" value="HATPase_dom"/>
</dbReference>
<keyword evidence="6" id="KW-0067">ATP-binding</keyword>
<proteinExistence type="predicted"/>
<keyword evidence="7" id="KW-0902">Two-component regulatory system</keyword>
<dbReference type="GO" id="GO:0000155">
    <property type="term" value="F:phosphorelay sensor kinase activity"/>
    <property type="evidence" value="ECO:0007669"/>
    <property type="project" value="InterPro"/>
</dbReference>
<evidence type="ECO:0000313" key="11">
    <source>
        <dbReference type="Proteomes" id="UP000246635"/>
    </source>
</evidence>
<evidence type="ECO:0000256" key="3">
    <source>
        <dbReference type="ARBA" id="ARBA00022679"/>
    </source>
</evidence>
<comment type="catalytic activity">
    <reaction evidence="1">
        <text>ATP + protein L-histidine = ADP + protein N-phospho-L-histidine.</text>
        <dbReference type="EC" id="2.7.13.3"/>
    </reaction>
</comment>
<name>A0A2V2YK28_9BACL</name>
<dbReference type="InterPro" id="IPR036890">
    <property type="entry name" value="HATPase_C_sf"/>
</dbReference>
<keyword evidence="4" id="KW-0547">Nucleotide-binding</keyword>
<dbReference type="InterPro" id="IPR005467">
    <property type="entry name" value="His_kinase_dom"/>
</dbReference>
<dbReference type="SUPFAM" id="SSF50156">
    <property type="entry name" value="PDZ domain-like"/>
    <property type="match status" value="1"/>
</dbReference>
<dbReference type="SUPFAM" id="SSF55874">
    <property type="entry name" value="ATPase domain of HSP90 chaperone/DNA topoisomerase II/histidine kinase"/>
    <property type="match status" value="1"/>
</dbReference>
<keyword evidence="8" id="KW-0812">Transmembrane</keyword>
<dbReference type="CDD" id="cd16917">
    <property type="entry name" value="HATPase_UhpB-NarQ-NarX-like"/>
    <property type="match status" value="1"/>
</dbReference>
<feature type="domain" description="Histidine kinase" evidence="9">
    <location>
        <begin position="681"/>
        <end position="771"/>
    </location>
</feature>
<dbReference type="GO" id="GO:0046983">
    <property type="term" value="F:protein dimerization activity"/>
    <property type="evidence" value="ECO:0007669"/>
    <property type="project" value="InterPro"/>
</dbReference>
<keyword evidence="8" id="KW-0472">Membrane</keyword>
<dbReference type="InterPro" id="IPR011712">
    <property type="entry name" value="Sig_transdc_His_kin_sub3_dim/P"/>
</dbReference>
<organism evidence="10 11">
    <name type="scientific">Paenibacillus cellulosilyticus</name>
    <dbReference type="NCBI Taxonomy" id="375489"/>
    <lineage>
        <taxon>Bacteria</taxon>
        <taxon>Bacillati</taxon>
        <taxon>Bacillota</taxon>
        <taxon>Bacilli</taxon>
        <taxon>Bacillales</taxon>
        <taxon>Paenibacillaceae</taxon>
        <taxon>Paenibacillus</taxon>
    </lineage>
</organism>
<reference evidence="10 11" key="1">
    <citation type="submission" date="2018-05" db="EMBL/GenBank/DDBJ databases">
        <title>Genomic Encyclopedia of Type Strains, Phase III (KMG-III): the genomes of soil and plant-associated and newly described type strains.</title>
        <authorList>
            <person name="Whitman W."/>
        </authorList>
    </citation>
    <scope>NUCLEOTIDE SEQUENCE [LARGE SCALE GENOMIC DNA]</scope>
    <source>
        <strain evidence="10 11">CECT 5696</strain>
    </source>
</reference>
<dbReference type="OrthoDB" id="9781904at2"/>
<feature type="transmembrane region" description="Helical" evidence="8">
    <location>
        <begin position="339"/>
        <end position="360"/>
    </location>
</feature>